<dbReference type="Proteomes" id="UP000236723">
    <property type="component" value="Unassembled WGS sequence"/>
</dbReference>
<dbReference type="InterPro" id="IPR013493">
    <property type="entry name" value="CHP02677"/>
</dbReference>
<dbReference type="OrthoDB" id="5508807at2"/>
<gene>
    <name evidence="1" type="ORF">SAMN04489712_10663</name>
</gene>
<sequence length="509" mass="56836">MDEAELPEEQGEGPDLWAGALPGQVMVPAYLVSRYAAQYRVIVDVLLAAMDTNLTGMSYDKVAHAVTERVRALAGTDTAERLLEGSNFALEARLGRLVAWKVVTRWQEPARTGEDFLRRRDRYQLTPLAARLHAFWAETDDADDEAADLTLAPRAIHDRLKAFTEAMAEERYPAAASEFQQVIALHHAMARAARSWQRTLAHNLSGTPDEAKQEQVGRTLRAYIAMWGEQVDVYSPRIADMVTRTPSSGAWRACARGALAEHPDEEMVQAQAERWEQTWHALQTWFCGPQAQARRLRRQLRDVISPWARNTHFLMEAGGVVTRRAELLELAAVIERAPDETTAWRLWDTALGVFSARHLLVPAESLEDDTETWESAPPAPVPAKFREQGHRAMVGRRPRRADYAAGRDAARRERAKLAAARAAAEAALRRRSGTRLSQWPRLDGAELDLLLELIAAARRSGPGHEAITQDGRWRVRLGDPADPADVATLIGPDGRLVTVDWMFELQPAS</sequence>
<dbReference type="AlphaFoldDB" id="A0A1H6AXE6"/>
<accession>A0A1H6AXE6</accession>
<dbReference type="Pfam" id="PF09660">
    <property type="entry name" value="DUF2397"/>
    <property type="match status" value="1"/>
</dbReference>
<evidence type="ECO:0000313" key="2">
    <source>
        <dbReference type="Proteomes" id="UP000236723"/>
    </source>
</evidence>
<dbReference type="RefSeq" id="WP_103938595.1">
    <property type="nucleotide sequence ID" value="NZ_FNVO01000006.1"/>
</dbReference>
<protein>
    <submittedName>
        <fullName evidence="1">TIGR02677 family protein</fullName>
    </submittedName>
</protein>
<dbReference type="EMBL" id="FNVO01000006">
    <property type="protein sequence ID" value="SEG52940.1"/>
    <property type="molecule type" value="Genomic_DNA"/>
</dbReference>
<name>A0A1H6AXE6_9ACTN</name>
<organism evidence="1 2">
    <name type="scientific">Thermomonospora echinospora</name>
    <dbReference type="NCBI Taxonomy" id="1992"/>
    <lineage>
        <taxon>Bacteria</taxon>
        <taxon>Bacillati</taxon>
        <taxon>Actinomycetota</taxon>
        <taxon>Actinomycetes</taxon>
        <taxon>Streptosporangiales</taxon>
        <taxon>Thermomonosporaceae</taxon>
        <taxon>Thermomonospora</taxon>
    </lineage>
</organism>
<reference evidence="2" key="1">
    <citation type="submission" date="2016-10" db="EMBL/GenBank/DDBJ databases">
        <authorList>
            <person name="Varghese N."/>
            <person name="Submissions S."/>
        </authorList>
    </citation>
    <scope>NUCLEOTIDE SEQUENCE [LARGE SCALE GENOMIC DNA]</scope>
    <source>
        <strain evidence="2">DSM 43163</strain>
    </source>
</reference>
<keyword evidence="2" id="KW-1185">Reference proteome</keyword>
<evidence type="ECO:0000313" key="1">
    <source>
        <dbReference type="EMBL" id="SEG52940.1"/>
    </source>
</evidence>
<proteinExistence type="predicted"/>